<evidence type="ECO:0000313" key="1">
    <source>
        <dbReference type="EMBL" id="KAG5466956.1"/>
    </source>
</evidence>
<keyword evidence="2" id="KW-1185">Reference proteome</keyword>
<sequence length="393" mass="44172">MALPLAARQHFLKHGYAIVPNVLSSSMVEHLRSGALASTTARSRSFAHLPDIHSLLKSKPTYKDPLYEGLMSRLQRRQYVLRYYRDMMRQKRRLRRAAKVFLGDRDVSELSREEMWKLSEMISAKAQKTSGRGCTSTVRTDPQMLTAIDQYRANAWMTNAQLEAALRNTEEFVKPLSPLAEFVGGVTRPVIFGDLPLLREAYGNPVGYHCLAPTIGTRTNARVSKGGGEATAVSMVLFTYTPTPLRLPPFVMRNSQHAVRAQYLNSVRAERLWRTFTPLEADIRDQLRRFQFDASVVAQPLLAEMTASSSTTESPLIGPGTVMVIDPHLMMAFGGNMTTQTEVIYRINVVAENARPLLTAPSWIRGWRTMPQEVHFASPVVFPPLYMDDAARS</sequence>
<dbReference type="Proteomes" id="UP000673552">
    <property type="component" value="Unassembled WGS sequence"/>
</dbReference>
<dbReference type="EMBL" id="JAFEUZ010000035">
    <property type="protein sequence ID" value="KAG5466956.1"/>
    <property type="molecule type" value="Genomic_DNA"/>
</dbReference>
<dbReference type="RefSeq" id="XP_067174864.1">
    <property type="nucleotide sequence ID" value="XM_067318759.1"/>
</dbReference>
<proteinExistence type="predicted"/>
<name>A0A836KAZ9_9TRYP</name>
<protein>
    <submittedName>
        <fullName evidence="1">Uncharacterized protein</fullName>
    </submittedName>
</protein>
<reference evidence="2" key="2">
    <citation type="journal article" date="2021" name="Sci. Data">
        <title>Chromosome-scale genome sequencing, assembly and annotation of six genomes from subfamily Leishmaniinae.</title>
        <authorList>
            <person name="Almutairi H."/>
            <person name="Urbaniak M.D."/>
            <person name="Bates M.D."/>
            <person name="Jariyapan N."/>
            <person name="Kwakye-Nuako G."/>
            <person name="Thomaz Soccol V."/>
            <person name="Al-Salem W.S."/>
            <person name="Dillon R.J."/>
            <person name="Bates P.A."/>
            <person name="Gatherer D."/>
        </authorList>
    </citation>
    <scope>NUCLEOTIDE SEQUENCE [LARGE SCALE GENOMIC DNA]</scope>
</reference>
<dbReference type="GeneID" id="92511271"/>
<organism evidence="1 2">
    <name type="scientific">Leishmania martiniquensis</name>
    <dbReference type="NCBI Taxonomy" id="1580590"/>
    <lineage>
        <taxon>Eukaryota</taxon>
        <taxon>Discoba</taxon>
        <taxon>Euglenozoa</taxon>
        <taxon>Kinetoplastea</taxon>
        <taxon>Metakinetoplastina</taxon>
        <taxon>Trypanosomatida</taxon>
        <taxon>Trypanosomatidae</taxon>
        <taxon>Leishmaniinae</taxon>
        <taxon>Leishmania</taxon>
    </lineage>
</organism>
<reference evidence="2" key="1">
    <citation type="journal article" date="2021" name="Microbiol. Resour. Announc.">
        <title>LGAAP: Leishmaniinae Genome Assembly and Annotation Pipeline.</title>
        <authorList>
            <person name="Almutairi H."/>
            <person name="Urbaniak M.D."/>
            <person name="Bates M.D."/>
            <person name="Jariyapan N."/>
            <person name="Kwakye-Nuako G."/>
            <person name="Thomaz-Soccol V."/>
            <person name="Al-Salem W.S."/>
            <person name="Dillon R.J."/>
            <person name="Bates P.A."/>
            <person name="Gatherer D."/>
        </authorList>
    </citation>
    <scope>NUCLEOTIDE SEQUENCE [LARGE SCALE GENOMIC DNA]</scope>
</reference>
<accession>A0A836KAZ9</accession>
<evidence type="ECO:0000313" key="2">
    <source>
        <dbReference type="Proteomes" id="UP000673552"/>
    </source>
</evidence>
<gene>
    <name evidence="1" type="ORF">LSCM1_01134</name>
</gene>
<dbReference type="OrthoDB" id="270550at2759"/>
<comment type="caution">
    <text evidence="1">The sequence shown here is derived from an EMBL/GenBank/DDBJ whole genome shotgun (WGS) entry which is preliminary data.</text>
</comment>
<dbReference type="KEGG" id="lmat:92511271"/>
<dbReference type="AlphaFoldDB" id="A0A836KAZ9"/>